<evidence type="ECO:0000256" key="2">
    <source>
        <dbReference type="ARBA" id="ARBA00022692"/>
    </source>
</evidence>
<evidence type="ECO:0000256" key="4">
    <source>
        <dbReference type="ARBA" id="ARBA00023136"/>
    </source>
</evidence>
<evidence type="ECO:0000256" key="5">
    <source>
        <dbReference type="ARBA" id="ARBA00023157"/>
    </source>
</evidence>
<keyword evidence="6" id="KW-0456">Lyase</keyword>
<sequence length="460" mass="53504">MVTNGKSGSFSGEAWLKGLQRPVHIAPLVMFRILFGLMMFASMVRFWMKGWITELYVKPSFYFPYPGFEWVRPLGETGMHLLFALIALSALLVALGLFYRVAITLFFLTFTYVELIDSTNYLNHYYFISLVSFLLIWLPANRYFSLDVRLNPEIRQEIVPRWIVGVFRLQLGMVYIFAGIAKLNPDWLLEALPLKIWLPAKSHLPIIGNLMYEAWVAYLFSWFGAIYDLFIVFFLLNRKTRPVAYGFVLLFHLATAIFFPGIGMFPYVMIVSSLVFFHAGFHQKIIAFLSGLTGRSLAAPSYTSKQQHFKPYLPVLLGIYFLLQAAIPFRYLLYPGHLFWNEEGFRFSWRVMLMEKSGNTFFYVKEPSTGKTYEVSNSKFLTPLQEKMMSTQPDMILQYAHFLAETYAQRGIKDPEVYVECFVALNGERSRLFVDKTVNLAKQSLGWNHYNWVLPYRQPE</sequence>
<keyword evidence="4 7" id="KW-0472">Membrane</keyword>
<feature type="transmembrane region" description="Helical" evidence="7">
    <location>
        <begin position="25"/>
        <end position="48"/>
    </location>
</feature>
<feature type="transmembrane region" description="Helical" evidence="7">
    <location>
        <begin position="243"/>
        <end position="262"/>
    </location>
</feature>
<dbReference type="InterPro" id="IPR053935">
    <property type="entry name" value="VKGC_lumenal_dom"/>
</dbReference>
<name>A0A5N1ILT2_9BACT</name>
<feature type="transmembrane region" description="Helical" evidence="7">
    <location>
        <begin position="268"/>
        <end position="292"/>
    </location>
</feature>
<feature type="transmembrane region" description="Helical" evidence="7">
    <location>
        <begin position="81"/>
        <end position="112"/>
    </location>
</feature>
<dbReference type="PANTHER" id="PTHR12639:SF7">
    <property type="entry name" value="HTTM DOMAIN-CONTAINING PROTEIN"/>
    <property type="match status" value="1"/>
</dbReference>
<feature type="transmembrane region" description="Helical" evidence="7">
    <location>
        <begin position="162"/>
        <end position="181"/>
    </location>
</feature>
<dbReference type="GO" id="GO:0008488">
    <property type="term" value="F:gamma-glutamyl carboxylase activity"/>
    <property type="evidence" value="ECO:0007669"/>
    <property type="project" value="InterPro"/>
</dbReference>
<dbReference type="EMBL" id="VTWT01000009">
    <property type="protein sequence ID" value="KAA9327427.1"/>
    <property type="molecule type" value="Genomic_DNA"/>
</dbReference>
<dbReference type="GO" id="GO:0012505">
    <property type="term" value="C:endomembrane system"/>
    <property type="evidence" value="ECO:0007669"/>
    <property type="project" value="UniProtKB-SubCell"/>
</dbReference>
<dbReference type="InterPro" id="IPR007782">
    <property type="entry name" value="VKG_COase"/>
</dbReference>
<dbReference type="Pfam" id="PF22777">
    <property type="entry name" value="VKGC_lumenal_dom"/>
    <property type="match status" value="1"/>
</dbReference>
<gene>
    <name evidence="9" type="ORF">F0P94_16060</name>
</gene>
<feature type="transmembrane region" description="Helical" evidence="7">
    <location>
        <begin position="215"/>
        <end position="236"/>
    </location>
</feature>
<dbReference type="RefSeq" id="WP_150904940.1">
    <property type="nucleotide sequence ID" value="NZ_VTWT01000009.1"/>
</dbReference>
<reference evidence="9 10" key="1">
    <citation type="submission" date="2019-09" db="EMBL/GenBank/DDBJ databases">
        <title>Genome sequence of Adhaeribacter sp. M2.</title>
        <authorList>
            <person name="Srinivasan S."/>
        </authorList>
    </citation>
    <scope>NUCLEOTIDE SEQUENCE [LARGE SCALE GENOMIC DNA]</scope>
    <source>
        <strain evidence="9 10">M2</strain>
    </source>
</reference>
<evidence type="ECO:0000256" key="1">
    <source>
        <dbReference type="ARBA" id="ARBA00004127"/>
    </source>
</evidence>
<dbReference type="InterPro" id="IPR053934">
    <property type="entry name" value="HTTM_dom"/>
</dbReference>
<evidence type="ECO:0000256" key="3">
    <source>
        <dbReference type="ARBA" id="ARBA00022989"/>
    </source>
</evidence>
<keyword evidence="10" id="KW-1185">Reference proteome</keyword>
<evidence type="ECO:0000313" key="10">
    <source>
        <dbReference type="Proteomes" id="UP000326570"/>
    </source>
</evidence>
<comment type="caution">
    <text evidence="9">The sequence shown here is derived from an EMBL/GenBank/DDBJ whole genome shotgun (WGS) entry which is preliminary data.</text>
</comment>
<dbReference type="PANTHER" id="PTHR12639">
    <property type="entry name" value="VITAMIN K-DEPENDENT GAMMA-CARBOXYLASE"/>
    <property type="match status" value="1"/>
</dbReference>
<keyword evidence="5" id="KW-1015">Disulfide bond</keyword>
<evidence type="ECO:0000259" key="8">
    <source>
        <dbReference type="SMART" id="SM00752"/>
    </source>
</evidence>
<feature type="domain" description="HTTM-like" evidence="8">
    <location>
        <begin position="20"/>
        <end position="281"/>
    </location>
</feature>
<dbReference type="InterPro" id="IPR011020">
    <property type="entry name" value="HTTM-like"/>
</dbReference>
<comment type="subcellular location">
    <subcellularLocation>
        <location evidence="1">Endomembrane system</location>
        <topology evidence="1">Multi-pass membrane protein</topology>
    </subcellularLocation>
</comment>
<proteinExistence type="predicted"/>
<organism evidence="9 10">
    <name type="scientific">Adhaeribacter soli</name>
    <dbReference type="NCBI Taxonomy" id="2607655"/>
    <lineage>
        <taxon>Bacteria</taxon>
        <taxon>Pseudomonadati</taxon>
        <taxon>Bacteroidota</taxon>
        <taxon>Cytophagia</taxon>
        <taxon>Cytophagales</taxon>
        <taxon>Hymenobacteraceae</taxon>
        <taxon>Adhaeribacter</taxon>
    </lineage>
</organism>
<dbReference type="SMART" id="SM00752">
    <property type="entry name" value="HTTM"/>
    <property type="match status" value="1"/>
</dbReference>
<evidence type="ECO:0000256" key="7">
    <source>
        <dbReference type="SAM" id="Phobius"/>
    </source>
</evidence>
<protein>
    <submittedName>
        <fullName evidence="9">HTTM domain-containing protein</fullName>
    </submittedName>
</protein>
<dbReference type="Proteomes" id="UP000326570">
    <property type="component" value="Unassembled WGS sequence"/>
</dbReference>
<feature type="transmembrane region" description="Helical" evidence="7">
    <location>
        <begin position="312"/>
        <end position="333"/>
    </location>
</feature>
<feature type="transmembrane region" description="Helical" evidence="7">
    <location>
        <begin position="124"/>
        <end position="141"/>
    </location>
</feature>
<dbReference type="AlphaFoldDB" id="A0A5N1ILT2"/>
<dbReference type="Pfam" id="PF05090">
    <property type="entry name" value="HTTM"/>
    <property type="match status" value="1"/>
</dbReference>
<keyword evidence="3 7" id="KW-1133">Transmembrane helix</keyword>
<accession>A0A5N1ILT2</accession>
<evidence type="ECO:0000313" key="9">
    <source>
        <dbReference type="EMBL" id="KAA9327427.1"/>
    </source>
</evidence>
<dbReference type="GO" id="GO:0019842">
    <property type="term" value="F:vitamin binding"/>
    <property type="evidence" value="ECO:0007669"/>
    <property type="project" value="TreeGrafter"/>
</dbReference>
<keyword evidence="2 7" id="KW-0812">Transmembrane</keyword>
<evidence type="ECO:0000256" key="6">
    <source>
        <dbReference type="ARBA" id="ARBA00023239"/>
    </source>
</evidence>